<gene>
    <name evidence="2" type="ORF">KSB_05070</name>
</gene>
<dbReference type="RefSeq" id="WP_201368978.1">
    <property type="nucleotide sequence ID" value="NZ_BNJG01000001.1"/>
</dbReference>
<evidence type="ECO:0000313" key="3">
    <source>
        <dbReference type="Proteomes" id="UP000654345"/>
    </source>
</evidence>
<proteinExistence type="predicted"/>
<organism evidence="2 3">
    <name type="scientific">Ktedonobacter robiniae</name>
    <dbReference type="NCBI Taxonomy" id="2778365"/>
    <lineage>
        <taxon>Bacteria</taxon>
        <taxon>Bacillati</taxon>
        <taxon>Chloroflexota</taxon>
        <taxon>Ktedonobacteria</taxon>
        <taxon>Ktedonobacterales</taxon>
        <taxon>Ktedonobacteraceae</taxon>
        <taxon>Ktedonobacter</taxon>
    </lineage>
</organism>
<evidence type="ECO:0008006" key="4">
    <source>
        <dbReference type="Google" id="ProtNLM"/>
    </source>
</evidence>
<accession>A0ABQ3UHV2</accession>
<keyword evidence="1" id="KW-0472">Membrane</keyword>
<feature type="transmembrane region" description="Helical" evidence="1">
    <location>
        <begin position="172"/>
        <end position="192"/>
    </location>
</feature>
<dbReference type="PANTHER" id="PTHR39157:SF1">
    <property type="entry name" value="DOXX FAMILY PROTEIN"/>
    <property type="match status" value="1"/>
</dbReference>
<comment type="caution">
    <text evidence="2">The sequence shown here is derived from an EMBL/GenBank/DDBJ whole genome shotgun (WGS) entry which is preliminary data.</text>
</comment>
<keyword evidence="1" id="KW-0812">Transmembrane</keyword>
<feature type="transmembrane region" description="Helical" evidence="1">
    <location>
        <begin position="40"/>
        <end position="61"/>
    </location>
</feature>
<reference evidence="2 3" key="1">
    <citation type="journal article" date="2021" name="Int. J. Syst. Evol. Microbiol.">
        <title>Reticulibacter mediterranei gen. nov., sp. nov., within the new family Reticulibacteraceae fam. nov., and Ktedonospora formicarum gen. nov., sp. nov., Ktedonobacter robiniae sp. nov., Dictyobacter formicarum sp. nov. and Dictyobacter arantiisoli sp. nov., belonging to the class Ktedonobacteria.</title>
        <authorList>
            <person name="Yabe S."/>
            <person name="Zheng Y."/>
            <person name="Wang C.M."/>
            <person name="Sakai Y."/>
            <person name="Abe K."/>
            <person name="Yokota A."/>
            <person name="Donadio S."/>
            <person name="Cavaletti L."/>
            <person name="Monciardini P."/>
        </authorList>
    </citation>
    <scope>NUCLEOTIDE SEQUENCE [LARGE SCALE GENOMIC DNA]</scope>
    <source>
        <strain evidence="2 3">SOSP1-30</strain>
    </source>
</reference>
<dbReference type="EMBL" id="BNJG01000001">
    <property type="protein sequence ID" value="GHO52032.1"/>
    <property type="molecule type" value="Genomic_DNA"/>
</dbReference>
<dbReference type="Proteomes" id="UP000654345">
    <property type="component" value="Unassembled WGS sequence"/>
</dbReference>
<evidence type="ECO:0000313" key="2">
    <source>
        <dbReference type="EMBL" id="GHO52032.1"/>
    </source>
</evidence>
<keyword evidence="1" id="KW-1133">Transmembrane helix</keyword>
<evidence type="ECO:0000256" key="1">
    <source>
        <dbReference type="SAM" id="Phobius"/>
    </source>
</evidence>
<sequence>MASQRNISTRWAPFVIVILAGAWTLFHLIWNFVGQTSDDYWGIALLILFVLALILAFVHFFQERSTLKATGTTEPFPEPAIGKFFFASDGSAPVWFVVRMEVGAKWLLAGWEKIQSPAWGTSGKAISGFVAGALAKTSGPNPAVQGWYAWFLQHLVQPNAGLWSFLITYGEFAVGLGILLGILTGIAAGFGVLMNFNYLLAGTVSINPVLGMLGLFLVLSWRVCGWIGGDRWLLPALGLPWKPGTWFQLQARTSASSSLE</sequence>
<dbReference type="PANTHER" id="PTHR39157">
    <property type="entry name" value="INTEGRAL MEMBRANE PROTEIN-RELATED"/>
    <property type="match status" value="1"/>
</dbReference>
<feature type="transmembrane region" description="Helical" evidence="1">
    <location>
        <begin position="12"/>
        <end position="34"/>
    </location>
</feature>
<name>A0ABQ3UHV2_9CHLR</name>
<keyword evidence="3" id="KW-1185">Reference proteome</keyword>
<feature type="transmembrane region" description="Helical" evidence="1">
    <location>
        <begin position="198"/>
        <end position="221"/>
    </location>
</feature>
<protein>
    <recommendedName>
        <fullName evidence="4">DoxX family protein</fullName>
    </recommendedName>
</protein>